<dbReference type="PANTHER" id="PTHR42110:SF1">
    <property type="entry name" value="L-ASPARAGINASE, PUTATIVE (AFU_ORTHOLOGUE AFUA_3G11890)-RELATED"/>
    <property type="match status" value="1"/>
</dbReference>
<dbReference type="AlphaFoldDB" id="A0A8J4H0K3"/>
<name>A0A8J4H0K3_9BACL</name>
<dbReference type="InterPro" id="IPR010349">
    <property type="entry name" value="Asparaginase_II"/>
</dbReference>
<dbReference type="EMBL" id="BOVK01000016">
    <property type="protein sequence ID" value="GIQ68698.1"/>
    <property type="molecule type" value="Genomic_DNA"/>
</dbReference>
<sequence length="306" mass="32479">MTASLGDSRRETFIRSSAKPLQAAAVLISGAADRYGLSAAEVSLICASHSGEPEHVQAAKSLMERLGLEEHHLHCGTHEPYAKAAREALRAAGQPPTVLHHNCSGKHLGMLAMAKALSVPLDGYWLPEHPVQQRMLAAVSELSGVPADLLTTATDGCGVPTYRMPLEQLARAYLAWCAPQSAADTPLAASCRTIYDSIVRHPFYLAGSGRFDTKLAEITSGRWIAKMGADGVLAMASREAGFAVALKCDDGSLQAVYAAGVEVLLQLEELSSSQAAALAAFHKPKLYNQAGLAIGRIEPDISLRRS</sequence>
<dbReference type="Proteomes" id="UP000677918">
    <property type="component" value="Unassembled WGS sequence"/>
</dbReference>
<keyword evidence="2" id="KW-1185">Reference proteome</keyword>
<organism evidence="1 2">
    <name type="scientific">Xylanibacillus composti</name>
    <dbReference type="NCBI Taxonomy" id="1572762"/>
    <lineage>
        <taxon>Bacteria</taxon>
        <taxon>Bacillati</taxon>
        <taxon>Bacillota</taxon>
        <taxon>Bacilli</taxon>
        <taxon>Bacillales</taxon>
        <taxon>Paenibacillaceae</taxon>
        <taxon>Xylanibacillus</taxon>
    </lineage>
</organism>
<evidence type="ECO:0000313" key="2">
    <source>
        <dbReference type="Proteomes" id="UP000677918"/>
    </source>
</evidence>
<dbReference type="Pfam" id="PF06089">
    <property type="entry name" value="Asparaginase_II"/>
    <property type="match status" value="1"/>
</dbReference>
<gene>
    <name evidence="1" type="ORF">XYCOK13_15220</name>
</gene>
<dbReference type="PANTHER" id="PTHR42110">
    <property type="entry name" value="L-ASPARAGINASE, PUTATIVE (AFU_ORTHOLOGUE AFUA_3G11890)-RELATED"/>
    <property type="match status" value="1"/>
</dbReference>
<evidence type="ECO:0000313" key="1">
    <source>
        <dbReference type="EMBL" id="GIQ68698.1"/>
    </source>
</evidence>
<protein>
    <submittedName>
        <fullName evidence="1">Asparaginase</fullName>
    </submittedName>
</protein>
<comment type="caution">
    <text evidence="1">The sequence shown here is derived from an EMBL/GenBank/DDBJ whole genome shotgun (WGS) entry which is preliminary data.</text>
</comment>
<accession>A0A8J4H0K3</accession>
<reference evidence="1" key="1">
    <citation type="submission" date="2021-04" db="EMBL/GenBank/DDBJ databases">
        <title>Draft genome sequence of Xylanibacillus composti strain K13.</title>
        <authorList>
            <person name="Uke A."/>
            <person name="Chhe C."/>
            <person name="Baramee S."/>
            <person name="Kosugi A."/>
        </authorList>
    </citation>
    <scope>NUCLEOTIDE SEQUENCE</scope>
    <source>
        <strain evidence="1">K13</strain>
    </source>
</reference>
<proteinExistence type="predicted"/>